<dbReference type="Proteomes" id="UP001202479">
    <property type="component" value="Unassembled WGS sequence"/>
</dbReference>
<dbReference type="EMBL" id="JAHUZD010000026">
    <property type="protein sequence ID" value="KAI3406023.1"/>
    <property type="molecule type" value="Genomic_DNA"/>
</dbReference>
<gene>
    <name evidence="10" type="ORF">KGF56_001242</name>
</gene>
<dbReference type="GeneID" id="73378859"/>
<dbReference type="InterPro" id="IPR044609">
    <property type="entry name" value="FKBP2/11"/>
</dbReference>
<keyword evidence="4 6" id="KW-0413">Isomerase</keyword>
<keyword evidence="3 6" id="KW-0697">Rotamase</keyword>
<dbReference type="InterPro" id="IPR001179">
    <property type="entry name" value="PPIase_FKBP_dom"/>
</dbReference>
<keyword evidence="11" id="KW-1185">Reference proteome</keyword>
<evidence type="ECO:0000259" key="9">
    <source>
        <dbReference type="PROSITE" id="PS50059"/>
    </source>
</evidence>
<evidence type="ECO:0000256" key="1">
    <source>
        <dbReference type="ARBA" id="ARBA00000971"/>
    </source>
</evidence>
<dbReference type="PANTHER" id="PTHR45779:SF7">
    <property type="entry name" value="PEPTIDYLPROLYL ISOMERASE"/>
    <property type="match status" value="1"/>
</dbReference>
<keyword evidence="8" id="KW-0732">Signal</keyword>
<evidence type="ECO:0000256" key="8">
    <source>
        <dbReference type="SAM" id="SignalP"/>
    </source>
</evidence>
<comment type="caution">
    <text evidence="10">The sequence shown here is derived from an EMBL/GenBank/DDBJ whole genome shotgun (WGS) entry which is preliminary data.</text>
</comment>
<evidence type="ECO:0000256" key="4">
    <source>
        <dbReference type="ARBA" id="ARBA00023235"/>
    </source>
</evidence>
<evidence type="ECO:0000313" key="10">
    <source>
        <dbReference type="EMBL" id="KAI3406023.1"/>
    </source>
</evidence>
<dbReference type="AlphaFoldDB" id="A0AAI9WZB5"/>
<dbReference type="SUPFAM" id="SSF54534">
    <property type="entry name" value="FKBP-like"/>
    <property type="match status" value="1"/>
</dbReference>
<dbReference type="PANTHER" id="PTHR45779">
    <property type="entry name" value="PEPTIDYLPROLYL ISOMERASE"/>
    <property type="match status" value="1"/>
</dbReference>
<dbReference type="GO" id="GO:0005783">
    <property type="term" value="C:endoplasmic reticulum"/>
    <property type="evidence" value="ECO:0007669"/>
    <property type="project" value="TreeGrafter"/>
</dbReference>
<feature type="chain" id="PRO_5042462633" description="peptidylprolyl isomerase" evidence="8">
    <location>
        <begin position="20"/>
        <end position="189"/>
    </location>
</feature>
<comment type="similarity">
    <text evidence="5">Belongs to the FKBP-type PPIase family. FKBP2 subfamily.</text>
</comment>
<evidence type="ECO:0000256" key="5">
    <source>
        <dbReference type="ARBA" id="ARBA00024206"/>
    </source>
</evidence>
<protein>
    <recommendedName>
        <fullName evidence="2 6">peptidylprolyl isomerase</fullName>
        <ecNumber evidence="2 6">5.2.1.8</ecNumber>
    </recommendedName>
</protein>
<feature type="domain" description="PPIase FKBP-type" evidence="9">
    <location>
        <begin position="44"/>
        <end position="131"/>
    </location>
</feature>
<proteinExistence type="inferred from homology"/>
<evidence type="ECO:0000256" key="7">
    <source>
        <dbReference type="SAM" id="MobiDB-lite"/>
    </source>
</evidence>
<dbReference type="Gene3D" id="3.10.50.40">
    <property type="match status" value="1"/>
</dbReference>
<dbReference type="InterPro" id="IPR046357">
    <property type="entry name" value="PPIase_dom_sf"/>
</dbReference>
<dbReference type="EC" id="5.2.1.8" evidence="2 6"/>
<accession>A0AAI9WZB5</accession>
<feature type="compositionally biased region" description="Basic and acidic residues" evidence="7">
    <location>
        <begin position="170"/>
        <end position="189"/>
    </location>
</feature>
<dbReference type="PROSITE" id="PS50059">
    <property type="entry name" value="FKBP_PPIASE"/>
    <property type="match status" value="1"/>
</dbReference>
<dbReference type="GO" id="GO:0003755">
    <property type="term" value="F:peptidyl-prolyl cis-trans isomerase activity"/>
    <property type="evidence" value="ECO:0007669"/>
    <property type="project" value="UniProtKB-KW"/>
</dbReference>
<dbReference type="FunFam" id="3.10.50.40:FF:000006">
    <property type="entry name" value="Peptidyl-prolyl cis-trans isomerase"/>
    <property type="match status" value="1"/>
</dbReference>
<evidence type="ECO:0000256" key="6">
    <source>
        <dbReference type="PROSITE-ProRule" id="PRU00277"/>
    </source>
</evidence>
<feature type="signal peptide" evidence="8">
    <location>
        <begin position="1"/>
        <end position="19"/>
    </location>
</feature>
<reference evidence="10" key="1">
    <citation type="journal article" date="2022" name="DNA Res.">
        <title>Genome analysis of five recently described species of the CUG-Ser clade uncovers Candida theae as a new hybrid lineage with pathogenic potential in the Candida parapsilosis species complex.</title>
        <authorList>
            <person name="Mixao V."/>
            <person name="Del Olmo V."/>
            <person name="Hegedusova E."/>
            <person name="Saus E."/>
            <person name="Pryszcz L."/>
            <person name="Cillingova A."/>
            <person name="Nosek J."/>
            <person name="Gabaldon T."/>
        </authorList>
    </citation>
    <scope>NUCLEOTIDE SEQUENCE</scope>
    <source>
        <strain evidence="10">CBS 10844</strain>
    </source>
</reference>
<name>A0AAI9WZB5_9ASCO</name>
<evidence type="ECO:0000256" key="2">
    <source>
        <dbReference type="ARBA" id="ARBA00013194"/>
    </source>
</evidence>
<evidence type="ECO:0000313" key="11">
    <source>
        <dbReference type="Proteomes" id="UP001202479"/>
    </source>
</evidence>
<sequence length="189" mass="21543">MRLSSVAIALSVFIVPAFSASPSPDELKIDILKAVKCTRKTQPGDSISVHYKGTFEDGEKFDSSWDRGTPLTFKVGQGQVIRCWDEGLLEMCIGEKRKLWCHSNVAYGEHGIGPIPGGAALIFETELVDIAGVEKEEEQKEEEEEEEKEQEEEEKEQEEEEQKEEEQKEEEQKEEEHKEEEVVVEKDEL</sequence>
<feature type="compositionally biased region" description="Acidic residues" evidence="7">
    <location>
        <begin position="139"/>
        <end position="169"/>
    </location>
</feature>
<dbReference type="Pfam" id="PF00254">
    <property type="entry name" value="FKBP_C"/>
    <property type="match status" value="1"/>
</dbReference>
<comment type="catalytic activity">
    <reaction evidence="1 6">
        <text>[protein]-peptidylproline (omega=180) = [protein]-peptidylproline (omega=0)</text>
        <dbReference type="Rhea" id="RHEA:16237"/>
        <dbReference type="Rhea" id="RHEA-COMP:10747"/>
        <dbReference type="Rhea" id="RHEA-COMP:10748"/>
        <dbReference type="ChEBI" id="CHEBI:83833"/>
        <dbReference type="ChEBI" id="CHEBI:83834"/>
        <dbReference type="EC" id="5.2.1.8"/>
    </reaction>
</comment>
<organism evidence="10 11">
    <name type="scientific">Candida oxycetoniae</name>
    <dbReference type="NCBI Taxonomy" id="497107"/>
    <lineage>
        <taxon>Eukaryota</taxon>
        <taxon>Fungi</taxon>
        <taxon>Dikarya</taxon>
        <taxon>Ascomycota</taxon>
        <taxon>Saccharomycotina</taxon>
        <taxon>Pichiomycetes</taxon>
        <taxon>Debaryomycetaceae</taxon>
        <taxon>Candida/Lodderomyces clade</taxon>
        <taxon>Candida</taxon>
    </lineage>
</organism>
<dbReference type="RefSeq" id="XP_049181768.1">
    <property type="nucleotide sequence ID" value="XM_049322345.1"/>
</dbReference>
<feature type="region of interest" description="Disordered" evidence="7">
    <location>
        <begin position="134"/>
        <end position="189"/>
    </location>
</feature>
<evidence type="ECO:0000256" key="3">
    <source>
        <dbReference type="ARBA" id="ARBA00023110"/>
    </source>
</evidence>